<evidence type="ECO:0000313" key="3">
    <source>
        <dbReference type="EMBL" id="SIR42456.1"/>
    </source>
</evidence>
<dbReference type="STRING" id="1017273.SAMN05443094_10828"/>
<dbReference type="GO" id="GO:0015074">
    <property type="term" value="P:DNA integration"/>
    <property type="evidence" value="ECO:0007669"/>
    <property type="project" value="InterPro"/>
</dbReference>
<keyword evidence="1" id="KW-0233">DNA recombination</keyword>
<dbReference type="AlphaFoldDB" id="A0A1N7ATV0"/>
<name>A0A1N7ATV0_9BACI</name>
<evidence type="ECO:0000313" key="4">
    <source>
        <dbReference type="Proteomes" id="UP000186385"/>
    </source>
</evidence>
<dbReference type="SUPFAM" id="SSF56349">
    <property type="entry name" value="DNA breaking-rejoining enzymes"/>
    <property type="match status" value="1"/>
</dbReference>
<evidence type="ECO:0000259" key="2">
    <source>
        <dbReference type="PROSITE" id="PS51898"/>
    </source>
</evidence>
<dbReference type="GO" id="GO:0006310">
    <property type="term" value="P:DNA recombination"/>
    <property type="evidence" value="ECO:0007669"/>
    <property type="project" value="UniProtKB-KW"/>
</dbReference>
<organism evidence="3 4">
    <name type="scientific">Domibacillus enclensis</name>
    <dbReference type="NCBI Taxonomy" id="1017273"/>
    <lineage>
        <taxon>Bacteria</taxon>
        <taxon>Bacillati</taxon>
        <taxon>Bacillota</taxon>
        <taxon>Bacilli</taxon>
        <taxon>Bacillales</taxon>
        <taxon>Bacillaceae</taxon>
        <taxon>Domibacillus</taxon>
    </lineage>
</organism>
<protein>
    <submittedName>
        <fullName evidence="3">Phage integrase family protein</fullName>
    </submittedName>
</protein>
<gene>
    <name evidence="3" type="ORF">SAMN05443094_10828</name>
</gene>
<dbReference type="Gene3D" id="1.10.443.10">
    <property type="entry name" value="Intergrase catalytic core"/>
    <property type="match status" value="1"/>
</dbReference>
<feature type="domain" description="Tyr recombinase" evidence="2">
    <location>
        <begin position="1"/>
        <end position="81"/>
    </location>
</feature>
<dbReference type="EMBL" id="FTLX01000008">
    <property type="protein sequence ID" value="SIR42456.1"/>
    <property type="molecule type" value="Genomic_DNA"/>
</dbReference>
<dbReference type="Proteomes" id="UP000186385">
    <property type="component" value="Unassembled WGS sequence"/>
</dbReference>
<dbReference type="Pfam" id="PF00589">
    <property type="entry name" value="Phage_integrase"/>
    <property type="match status" value="1"/>
</dbReference>
<dbReference type="GO" id="GO:0003677">
    <property type="term" value="F:DNA binding"/>
    <property type="evidence" value="ECO:0007669"/>
    <property type="project" value="InterPro"/>
</dbReference>
<dbReference type="InterPro" id="IPR002104">
    <property type="entry name" value="Integrase_catalytic"/>
</dbReference>
<dbReference type="PROSITE" id="PS51898">
    <property type="entry name" value="TYR_RECOMBINASE"/>
    <property type="match status" value="1"/>
</dbReference>
<evidence type="ECO:0000256" key="1">
    <source>
        <dbReference type="ARBA" id="ARBA00023172"/>
    </source>
</evidence>
<sequence>MWEFDDVQAFLKAASLHCWYSAFYLAVTTGMRRGQILGLRWKDVDLEKGILYVRQTLKDGKQFLTGAKTASGVSPMRRWRS</sequence>
<reference evidence="3 4" key="1">
    <citation type="submission" date="2017-01" db="EMBL/GenBank/DDBJ databases">
        <authorList>
            <person name="Mah S.A."/>
            <person name="Swanson W.J."/>
            <person name="Moy G.W."/>
            <person name="Vacquier V.D."/>
        </authorList>
    </citation>
    <scope>NUCLEOTIDE SEQUENCE [LARGE SCALE GENOMIC DNA]</scope>
    <source>
        <strain evidence="3 4">NIO-1016</strain>
    </source>
</reference>
<proteinExistence type="predicted"/>
<dbReference type="InterPro" id="IPR011010">
    <property type="entry name" value="DNA_brk_join_enz"/>
</dbReference>
<accession>A0A1N7ATV0</accession>
<dbReference type="InterPro" id="IPR013762">
    <property type="entry name" value="Integrase-like_cat_sf"/>
</dbReference>